<dbReference type="EMBL" id="BLXT01005590">
    <property type="protein sequence ID" value="GFO24060.1"/>
    <property type="molecule type" value="Genomic_DNA"/>
</dbReference>
<evidence type="ECO:0000313" key="1">
    <source>
        <dbReference type="EMBL" id="GFO24060.1"/>
    </source>
</evidence>
<dbReference type="AlphaFoldDB" id="A0AAV4BY23"/>
<comment type="caution">
    <text evidence="1">The sequence shown here is derived from an EMBL/GenBank/DDBJ whole genome shotgun (WGS) entry which is preliminary data.</text>
</comment>
<sequence length="115" mass="12704">MTTTIDIAGTITNTITTTTDIATTITNTITTTTDIATTITTNTTTPTTTTTSPKQKSVGSKKLLLEIQSLNLPPPCQAQMENKRSLKEEIRHETEVIVHIHSTSLKFLVIFMWRL</sequence>
<organism evidence="1 2">
    <name type="scientific">Plakobranchus ocellatus</name>
    <dbReference type="NCBI Taxonomy" id="259542"/>
    <lineage>
        <taxon>Eukaryota</taxon>
        <taxon>Metazoa</taxon>
        <taxon>Spiralia</taxon>
        <taxon>Lophotrochozoa</taxon>
        <taxon>Mollusca</taxon>
        <taxon>Gastropoda</taxon>
        <taxon>Heterobranchia</taxon>
        <taxon>Euthyneura</taxon>
        <taxon>Panpulmonata</taxon>
        <taxon>Sacoglossa</taxon>
        <taxon>Placobranchoidea</taxon>
        <taxon>Plakobranchidae</taxon>
        <taxon>Plakobranchus</taxon>
    </lineage>
</organism>
<accession>A0AAV4BY23</accession>
<proteinExistence type="predicted"/>
<keyword evidence="2" id="KW-1185">Reference proteome</keyword>
<gene>
    <name evidence="1" type="ORF">PoB_005056500</name>
</gene>
<name>A0AAV4BY23_9GAST</name>
<evidence type="ECO:0000313" key="2">
    <source>
        <dbReference type="Proteomes" id="UP000735302"/>
    </source>
</evidence>
<dbReference type="Proteomes" id="UP000735302">
    <property type="component" value="Unassembled WGS sequence"/>
</dbReference>
<reference evidence="1 2" key="1">
    <citation type="journal article" date="2021" name="Elife">
        <title>Chloroplast acquisition without the gene transfer in kleptoplastic sea slugs, Plakobranchus ocellatus.</title>
        <authorList>
            <person name="Maeda T."/>
            <person name="Takahashi S."/>
            <person name="Yoshida T."/>
            <person name="Shimamura S."/>
            <person name="Takaki Y."/>
            <person name="Nagai Y."/>
            <person name="Toyoda A."/>
            <person name="Suzuki Y."/>
            <person name="Arimoto A."/>
            <person name="Ishii H."/>
            <person name="Satoh N."/>
            <person name="Nishiyama T."/>
            <person name="Hasebe M."/>
            <person name="Maruyama T."/>
            <person name="Minagawa J."/>
            <person name="Obokata J."/>
            <person name="Shigenobu S."/>
        </authorList>
    </citation>
    <scope>NUCLEOTIDE SEQUENCE [LARGE SCALE GENOMIC DNA]</scope>
</reference>
<protein>
    <submittedName>
        <fullName evidence="1">Uncharacterized protein</fullName>
    </submittedName>
</protein>